<reference evidence="2 3" key="2">
    <citation type="journal article" date="2021" name="J. Hered.">
        <title>Feather Gene Expression Elucidates the Developmental Basis of Plumage Iridescence in African Starlings.</title>
        <authorList>
            <person name="Rubenstein D.R."/>
            <person name="Corvelo A."/>
            <person name="MacManes M.D."/>
            <person name="Maia R."/>
            <person name="Narzisi G."/>
            <person name="Rousaki A."/>
            <person name="Vandenabeele P."/>
            <person name="Shawkey M.D."/>
            <person name="Solomon J."/>
        </authorList>
    </citation>
    <scope>NUCLEOTIDE SEQUENCE [LARGE SCALE GENOMIC DNA]</scope>
    <source>
        <strain evidence="2">SS15</strain>
    </source>
</reference>
<accession>A0A835NV42</accession>
<dbReference type="EMBL" id="JADDUC010000031">
    <property type="protein sequence ID" value="KAG0123095.1"/>
    <property type="molecule type" value="Genomic_DNA"/>
</dbReference>
<dbReference type="AlphaFoldDB" id="A0A835NV42"/>
<dbReference type="GO" id="GO:0042554">
    <property type="term" value="P:superoxide anion generation"/>
    <property type="evidence" value="ECO:0007669"/>
    <property type="project" value="TreeGrafter"/>
</dbReference>
<evidence type="ECO:0000313" key="1">
    <source>
        <dbReference type="EMBL" id="KAG0123095.1"/>
    </source>
</evidence>
<dbReference type="EMBL" id="JADDUC020000016">
    <property type="protein sequence ID" value="KAI1234236.1"/>
    <property type="molecule type" value="Genomic_DNA"/>
</dbReference>
<dbReference type="Proteomes" id="UP000618051">
    <property type="component" value="Unassembled WGS sequence"/>
</dbReference>
<comment type="caution">
    <text evidence="1">The sequence shown here is derived from an EMBL/GenBank/DDBJ whole genome shotgun (WGS) entry which is preliminary data.</text>
</comment>
<dbReference type="InterPro" id="IPR051228">
    <property type="entry name" value="NADPH_Oxidase/PX-Domain"/>
</dbReference>
<dbReference type="GO" id="GO:0016176">
    <property type="term" value="F:superoxide-generating NADPH oxidase activator activity"/>
    <property type="evidence" value="ECO:0007669"/>
    <property type="project" value="TreeGrafter"/>
</dbReference>
<proteinExistence type="predicted"/>
<name>A0A835NV42_9PASS</name>
<dbReference type="PANTHER" id="PTHR15706">
    <property type="entry name" value="SH3 MULTIPLE DOMAIN"/>
    <property type="match status" value="1"/>
</dbReference>
<organism evidence="1">
    <name type="scientific">Lamprotornis superbus</name>
    <dbReference type="NCBI Taxonomy" id="245042"/>
    <lineage>
        <taxon>Eukaryota</taxon>
        <taxon>Metazoa</taxon>
        <taxon>Chordata</taxon>
        <taxon>Craniata</taxon>
        <taxon>Vertebrata</taxon>
        <taxon>Euteleostomi</taxon>
        <taxon>Archelosauria</taxon>
        <taxon>Archosauria</taxon>
        <taxon>Dinosauria</taxon>
        <taxon>Saurischia</taxon>
        <taxon>Theropoda</taxon>
        <taxon>Coelurosauria</taxon>
        <taxon>Aves</taxon>
        <taxon>Neognathae</taxon>
        <taxon>Neoaves</taxon>
        <taxon>Telluraves</taxon>
        <taxon>Australaves</taxon>
        <taxon>Passeriformes</taxon>
        <taxon>Sturnidae</taxon>
        <taxon>Lamprotornis</taxon>
    </lineage>
</organism>
<sequence length="216" mass="23985">MCVMQMLDKFPMEGGQKDPKQRIIPFLPAPGDMQREGKNNGIPAEGQIPLVLGSGCSKPGFLCPDMPNTSGFMPKELIEFGTRARQNLDLLAPRWDWKPKQAQKNFPVVLEMPGGTRGNFITTHPPNHDFPGKILFRRSHIRDVAVKRLIPIDEYCKGKQNTEKLFSHKSSVSHLVMSKTNSELSLPGLELLLLTRKAAELRQQGGEGDFAVAATP</sequence>
<keyword evidence="3" id="KW-1185">Reference proteome</keyword>
<dbReference type="GO" id="GO:0005737">
    <property type="term" value="C:cytoplasm"/>
    <property type="evidence" value="ECO:0007669"/>
    <property type="project" value="TreeGrafter"/>
</dbReference>
<evidence type="ECO:0000313" key="2">
    <source>
        <dbReference type="EMBL" id="KAI1234236.1"/>
    </source>
</evidence>
<dbReference type="PANTHER" id="PTHR15706:SF26">
    <property type="entry name" value="SH3 AND PX DOMAIN-CONTAINING PROTEIN 2B"/>
    <property type="match status" value="1"/>
</dbReference>
<gene>
    <name evidence="2" type="ORF">IHE44_0003953</name>
    <name evidence="1" type="ORF">IHE44_008032</name>
</gene>
<reference evidence="1" key="1">
    <citation type="submission" date="2020-10" db="EMBL/GenBank/DDBJ databases">
        <title>Feather gene expression reveals the developmental basis of iridescence in African starlings.</title>
        <authorList>
            <person name="Rubenstein D.R."/>
        </authorList>
    </citation>
    <scope>NUCLEOTIDE SEQUENCE</scope>
    <source>
        <strain evidence="1">SS15</strain>
        <tissue evidence="1">Liver</tissue>
    </source>
</reference>
<protein>
    <submittedName>
        <fullName evidence="1">Uncharacterized protein</fullName>
    </submittedName>
</protein>
<evidence type="ECO:0000313" key="3">
    <source>
        <dbReference type="Proteomes" id="UP000618051"/>
    </source>
</evidence>
<reference evidence="2" key="3">
    <citation type="submission" date="2022-01" db="EMBL/GenBank/DDBJ databases">
        <authorList>
            <person name="Rubenstein D.R."/>
        </authorList>
    </citation>
    <scope>NUCLEOTIDE SEQUENCE</scope>
    <source>
        <strain evidence="2">SS15</strain>
        <tissue evidence="2">Liver</tissue>
    </source>
</reference>
<dbReference type="OrthoDB" id="10255964at2759"/>